<protein>
    <recommendedName>
        <fullName evidence="4">Autophagy-related protein 2</fullName>
    </recommendedName>
</protein>
<evidence type="ECO:0000313" key="3">
    <source>
        <dbReference type="Proteomes" id="UP001500325"/>
    </source>
</evidence>
<evidence type="ECO:0000313" key="2">
    <source>
        <dbReference type="EMBL" id="GAA4686814.1"/>
    </source>
</evidence>
<accession>A0ABP8WDI4</accession>
<dbReference type="RefSeq" id="WP_345380364.1">
    <property type="nucleotide sequence ID" value="NZ_BAABIC010000006.1"/>
</dbReference>
<gene>
    <name evidence="2" type="ORF">GCM10023215_22980</name>
</gene>
<dbReference type="Proteomes" id="UP001500325">
    <property type="component" value="Unassembled WGS sequence"/>
</dbReference>
<reference evidence="3" key="1">
    <citation type="journal article" date="2019" name="Int. J. Syst. Evol. Microbiol.">
        <title>The Global Catalogue of Microorganisms (GCM) 10K type strain sequencing project: providing services to taxonomists for standard genome sequencing and annotation.</title>
        <authorList>
            <consortium name="The Broad Institute Genomics Platform"/>
            <consortium name="The Broad Institute Genome Sequencing Center for Infectious Disease"/>
            <person name="Wu L."/>
            <person name="Ma J."/>
        </authorList>
    </citation>
    <scope>NUCLEOTIDE SEQUENCE [LARGE SCALE GENOMIC DNA]</scope>
    <source>
        <strain evidence="3">JCM 18055</strain>
    </source>
</reference>
<sequence length="65" mass="6930">MTERPGNDTHPTQTEEAVDRLEEKVVGHRVDQGRDDASRPADGQDLLPDSESTGATDGPGSEPSD</sequence>
<evidence type="ECO:0000256" key="1">
    <source>
        <dbReference type="SAM" id="MobiDB-lite"/>
    </source>
</evidence>
<evidence type="ECO:0008006" key="4">
    <source>
        <dbReference type="Google" id="ProtNLM"/>
    </source>
</evidence>
<dbReference type="EMBL" id="BAABIC010000006">
    <property type="protein sequence ID" value="GAA4686814.1"/>
    <property type="molecule type" value="Genomic_DNA"/>
</dbReference>
<comment type="caution">
    <text evidence="2">The sequence shown here is derived from an EMBL/GenBank/DDBJ whole genome shotgun (WGS) entry which is preliminary data.</text>
</comment>
<proteinExistence type="predicted"/>
<feature type="compositionally biased region" description="Basic and acidic residues" evidence="1">
    <location>
        <begin position="17"/>
        <end position="39"/>
    </location>
</feature>
<feature type="region of interest" description="Disordered" evidence="1">
    <location>
        <begin position="1"/>
        <end position="65"/>
    </location>
</feature>
<keyword evidence="3" id="KW-1185">Reference proteome</keyword>
<organism evidence="2 3">
    <name type="scientific">Pseudonocardia yuanmonensis</name>
    <dbReference type="NCBI Taxonomy" id="1095914"/>
    <lineage>
        <taxon>Bacteria</taxon>
        <taxon>Bacillati</taxon>
        <taxon>Actinomycetota</taxon>
        <taxon>Actinomycetes</taxon>
        <taxon>Pseudonocardiales</taxon>
        <taxon>Pseudonocardiaceae</taxon>
        <taxon>Pseudonocardia</taxon>
    </lineage>
</organism>
<name>A0ABP8WDI4_9PSEU</name>